<feature type="compositionally biased region" description="Polar residues" evidence="2">
    <location>
        <begin position="1"/>
        <end position="12"/>
    </location>
</feature>
<keyword evidence="1" id="KW-0175">Coiled coil</keyword>
<evidence type="ECO:0000256" key="2">
    <source>
        <dbReference type="SAM" id="MobiDB-lite"/>
    </source>
</evidence>
<name>A0A2N9EXW8_FAGSY</name>
<feature type="compositionally biased region" description="Basic and acidic residues" evidence="2">
    <location>
        <begin position="20"/>
        <end position="31"/>
    </location>
</feature>
<feature type="compositionally biased region" description="Basic and acidic residues" evidence="2">
    <location>
        <begin position="288"/>
        <end position="300"/>
    </location>
</feature>
<feature type="region of interest" description="Disordered" evidence="2">
    <location>
        <begin position="523"/>
        <end position="551"/>
    </location>
</feature>
<protein>
    <submittedName>
        <fullName evidence="3">Uncharacterized protein</fullName>
    </submittedName>
</protein>
<feature type="region of interest" description="Disordered" evidence="2">
    <location>
        <begin position="279"/>
        <end position="313"/>
    </location>
</feature>
<evidence type="ECO:0000256" key="1">
    <source>
        <dbReference type="SAM" id="Coils"/>
    </source>
</evidence>
<dbReference type="EMBL" id="OIVN01000400">
    <property type="protein sequence ID" value="SPC79590.1"/>
    <property type="molecule type" value="Genomic_DNA"/>
</dbReference>
<dbReference type="AlphaFoldDB" id="A0A2N9EXW8"/>
<gene>
    <name evidence="3" type="ORF">FSB_LOCUS7472</name>
</gene>
<sequence>MVSKGNSGSSVHSADLPEGLSDRGESSRSSEETPSVSGSLKASVSDSQRTSSFGSLIRMRERVRQNMTTSLFMRPTFERVSGSPCNLLRGSLVHLNFSPAQLAPNAWRTAIACMVMWKVCSKRADSLIVDELLFCYKPCQIAVSPGFWTLNVRQRGLKLVIGLPSSNREWKDDYIFVCGDNWEGRPWEEKDDNFVRVRREWGVPSSTNELLFCYKPCQIAVSLGFWTLNVRQKGLKLVTGLSSSNREWKDDYIFVCGDNWEGRPWEEKDDNFVRKDEAPISLGKRRKTDSSSKKVVEERGPPPPKAQELSFPEPAPAPSVELVEIPSAPSSSKAVEKVPTLPKDPSLGLRRAKSVVTKDDVDKYAKLNTDVVKRALTHSLMKGLTEAMVIANRCMLWEDGLVKLKAQMSEAAKANQKLTTVANELTLDRDWVVGELSSLKADMVAKDAELRKALADNKDANERLKMLTNQLETIKISAVEEFKSSEAYDDNNTKYFLVGFELLRKQAKEKYSDLDFEVFQLYEDDESMMPPEDGNEGTTSTDPQMDDDATS</sequence>
<reference evidence="3" key="1">
    <citation type="submission" date="2018-02" db="EMBL/GenBank/DDBJ databases">
        <authorList>
            <person name="Cohen D.B."/>
            <person name="Kent A.D."/>
        </authorList>
    </citation>
    <scope>NUCLEOTIDE SEQUENCE</scope>
</reference>
<feature type="coiled-coil region" evidence="1">
    <location>
        <begin position="443"/>
        <end position="477"/>
    </location>
</feature>
<organism evidence="3">
    <name type="scientific">Fagus sylvatica</name>
    <name type="common">Beechnut</name>
    <dbReference type="NCBI Taxonomy" id="28930"/>
    <lineage>
        <taxon>Eukaryota</taxon>
        <taxon>Viridiplantae</taxon>
        <taxon>Streptophyta</taxon>
        <taxon>Embryophyta</taxon>
        <taxon>Tracheophyta</taxon>
        <taxon>Spermatophyta</taxon>
        <taxon>Magnoliopsida</taxon>
        <taxon>eudicotyledons</taxon>
        <taxon>Gunneridae</taxon>
        <taxon>Pentapetalae</taxon>
        <taxon>rosids</taxon>
        <taxon>fabids</taxon>
        <taxon>Fagales</taxon>
        <taxon>Fagaceae</taxon>
        <taxon>Fagus</taxon>
    </lineage>
</organism>
<feature type="region of interest" description="Disordered" evidence="2">
    <location>
        <begin position="1"/>
        <end position="47"/>
    </location>
</feature>
<proteinExistence type="predicted"/>
<evidence type="ECO:0000313" key="3">
    <source>
        <dbReference type="EMBL" id="SPC79590.1"/>
    </source>
</evidence>
<accession>A0A2N9EXW8</accession>